<feature type="region of interest" description="Disordered" evidence="21">
    <location>
        <begin position="265"/>
        <end position="284"/>
    </location>
</feature>
<keyword evidence="17 20" id="KW-0539">Nucleus</keyword>
<dbReference type="InterPro" id="IPR006134">
    <property type="entry name" value="DNA-dir_DNA_pol_B_multi_dom"/>
</dbReference>
<dbReference type="InterPro" id="IPR042087">
    <property type="entry name" value="DNA_pol_B_thumb"/>
</dbReference>
<dbReference type="InterPro" id="IPR056435">
    <property type="entry name" value="DPOD/Z_N"/>
</dbReference>
<proteinExistence type="inferred from homology"/>
<dbReference type="SUPFAM" id="SSF53098">
    <property type="entry name" value="Ribonuclease H-like"/>
    <property type="match status" value="1"/>
</dbReference>
<feature type="domain" description="DNA polymerase zeta catalytic subunit N-terminal" evidence="26">
    <location>
        <begin position="7"/>
        <end position="52"/>
    </location>
</feature>
<feature type="domain" description="DNA-directed DNA polymerase family B exonuclease" evidence="23">
    <location>
        <begin position="681"/>
        <end position="865"/>
    </location>
</feature>
<gene>
    <name evidence="27" type="ORF">FIBSPDRAFT_814237</name>
</gene>
<dbReference type="PRINTS" id="PR00106">
    <property type="entry name" value="DNAPOLB"/>
</dbReference>
<evidence type="ECO:0000313" key="28">
    <source>
        <dbReference type="Proteomes" id="UP000076532"/>
    </source>
</evidence>
<comment type="subcellular location">
    <subcellularLocation>
        <location evidence="2 20">Nucleus</location>
    </subcellularLocation>
</comment>
<dbReference type="GO" id="GO:0003677">
    <property type="term" value="F:DNA binding"/>
    <property type="evidence" value="ECO:0007669"/>
    <property type="project" value="UniProtKB-KW"/>
</dbReference>
<evidence type="ECO:0000259" key="25">
    <source>
        <dbReference type="Pfam" id="PF24055"/>
    </source>
</evidence>
<dbReference type="SMART" id="SM00486">
    <property type="entry name" value="POLBc"/>
    <property type="match status" value="1"/>
</dbReference>
<keyword evidence="4 20" id="KW-0004">4Fe-4S</keyword>
<dbReference type="EC" id="2.7.7.7" evidence="20"/>
<keyword evidence="14 20" id="KW-0411">Iron-sulfur</keyword>
<evidence type="ECO:0000256" key="6">
    <source>
        <dbReference type="ARBA" id="ARBA00022695"/>
    </source>
</evidence>
<organism evidence="27 28">
    <name type="scientific">Athelia psychrophila</name>
    <dbReference type="NCBI Taxonomy" id="1759441"/>
    <lineage>
        <taxon>Eukaryota</taxon>
        <taxon>Fungi</taxon>
        <taxon>Dikarya</taxon>
        <taxon>Basidiomycota</taxon>
        <taxon>Agaricomycotina</taxon>
        <taxon>Agaricomycetes</taxon>
        <taxon>Agaricomycetidae</taxon>
        <taxon>Atheliales</taxon>
        <taxon>Atheliaceae</taxon>
        <taxon>Athelia</taxon>
    </lineage>
</organism>
<evidence type="ECO:0000256" key="7">
    <source>
        <dbReference type="ARBA" id="ARBA00022705"/>
    </source>
</evidence>
<dbReference type="Pfam" id="PF03104">
    <property type="entry name" value="DNA_pol_B_exo1"/>
    <property type="match status" value="1"/>
</dbReference>
<dbReference type="FunFam" id="3.30.420.10:FF:000024">
    <property type="entry name" value="DNA polymerase zeta catalytic subunit"/>
    <property type="match status" value="1"/>
</dbReference>
<comment type="subunit">
    <text evidence="19">Forms DNA polymerase zeta with REV7.</text>
</comment>
<dbReference type="PROSITE" id="PS00116">
    <property type="entry name" value="DNA_POLYMERASE_B"/>
    <property type="match status" value="1"/>
</dbReference>
<dbReference type="Gene3D" id="3.30.342.10">
    <property type="entry name" value="DNA Polymerase, chain B, domain 1"/>
    <property type="match status" value="1"/>
</dbReference>
<dbReference type="Proteomes" id="UP000076532">
    <property type="component" value="Unassembled WGS sequence"/>
</dbReference>
<dbReference type="GO" id="GO:0051539">
    <property type="term" value="F:4 iron, 4 sulfur cluster binding"/>
    <property type="evidence" value="ECO:0007669"/>
    <property type="project" value="UniProtKB-KW"/>
</dbReference>
<dbReference type="Gene3D" id="3.90.1600.10">
    <property type="entry name" value="Palm domain of DNA polymerase"/>
    <property type="match status" value="1"/>
</dbReference>
<dbReference type="GO" id="GO:0005634">
    <property type="term" value="C:nucleus"/>
    <property type="evidence" value="ECO:0007669"/>
    <property type="project" value="UniProtKB-SubCell"/>
</dbReference>
<evidence type="ECO:0000256" key="10">
    <source>
        <dbReference type="ARBA" id="ARBA00022771"/>
    </source>
</evidence>
<dbReference type="FunFam" id="1.10.132.60:FF:000007">
    <property type="entry name" value="DNA polymerase"/>
    <property type="match status" value="1"/>
</dbReference>
<dbReference type="GO" id="GO:0008270">
    <property type="term" value="F:zinc ion binding"/>
    <property type="evidence" value="ECO:0007669"/>
    <property type="project" value="UniProtKB-KW"/>
</dbReference>
<keyword evidence="15 20" id="KW-0238">DNA-binding</keyword>
<feature type="region of interest" description="Disordered" evidence="21">
    <location>
        <begin position="341"/>
        <end position="365"/>
    </location>
</feature>
<evidence type="ECO:0000256" key="16">
    <source>
        <dbReference type="ARBA" id="ARBA00023204"/>
    </source>
</evidence>
<dbReference type="Pfam" id="PF24065">
    <property type="entry name" value="REV3_N"/>
    <property type="match status" value="1"/>
</dbReference>
<comment type="catalytic activity">
    <reaction evidence="18 20">
        <text>DNA(n) + a 2'-deoxyribonucleoside 5'-triphosphate = DNA(n+1) + diphosphate</text>
        <dbReference type="Rhea" id="RHEA:22508"/>
        <dbReference type="Rhea" id="RHEA-COMP:17339"/>
        <dbReference type="Rhea" id="RHEA-COMP:17340"/>
        <dbReference type="ChEBI" id="CHEBI:33019"/>
        <dbReference type="ChEBI" id="CHEBI:61560"/>
        <dbReference type="ChEBI" id="CHEBI:173112"/>
        <dbReference type="EC" id="2.7.7.7"/>
    </reaction>
</comment>
<dbReference type="GO" id="GO:0006260">
    <property type="term" value="P:DNA replication"/>
    <property type="evidence" value="ECO:0007669"/>
    <property type="project" value="UniProtKB-KW"/>
</dbReference>
<accession>A0A166U5K3</accession>
<keyword evidence="13 20" id="KW-0408">Iron</keyword>
<dbReference type="GO" id="GO:0016035">
    <property type="term" value="C:zeta DNA polymerase complex"/>
    <property type="evidence" value="ECO:0007669"/>
    <property type="project" value="InterPro"/>
</dbReference>
<evidence type="ECO:0000256" key="1">
    <source>
        <dbReference type="ARBA" id="ARBA00001966"/>
    </source>
</evidence>
<feature type="domain" description="C4-type zinc-finger of DNA polymerase delta" evidence="24">
    <location>
        <begin position="1436"/>
        <end position="1505"/>
    </location>
</feature>
<evidence type="ECO:0000256" key="2">
    <source>
        <dbReference type="ARBA" id="ARBA00004123"/>
    </source>
</evidence>
<dbReference type="InterPro" id="IPR043502">
    <property type="entry name" value="DNA/RNA_pol_sf"/>
</dbReference>
<feature type="domain" description="DNA polymerase delta/zeta catalytic subunit N-terminal" evidence="25">
    <location>
        <begin position="53"/>
        <end position="134"/>
    </location>
</feature>
<evidence type="ECO:0000256" key="11">
    <source>
        <dbReference type="ARBA" id="ARBA00022833"/>
    </source>
</evidence>
<evidence type="ECO:0000256" key="5">
    <source>
        <dbReference type="ARBA" id="ARBA00022679"/>
    </source>
</evidence>
<dbReference type="InterPro" id="IPR017964">
    <property type="entry name" value="DNA-dir_DNA_pol_B_CS"/>
</dbReference>
<dbReference type="InterPro" id="IPR012337">
    <property type="entry name" value="RNaseH-like_sf"/>
</dbReference>
<evidence type="ECO:0000256" key="14">
    <source>
        <dbReference type="ARBA" id="ARBA00023014"/>
    </source>
</evidence>
<dbReference type="GO" id="GO:0003887">
    <property type="term" value="F:DNA-directed DNA polymerase activity"/>
    <property type="evidence" value="ECO:0007669"/>
    <property type="project" value="UniProtKB-KW"/>
</dbReference>
<dbReference type="Gene3D" id="1.10.287.690">
    <property type="entry name" value="Helix hairpin bin"/>
    <property type="match status" value="1"/>
</dbReference>
<keyword evidence="11 20" id="KW-0862">Zinc</keyword>
<keyword evidence="12 20" id="KW-0239">DNA-directed DNA polymerase</keyword>
<evidence type="ECO:0000256" key="20">
    <source>
        <dbReference type="RuleBase" id="RU000442"/>
    </source>
</evidence>
<dbReference type="InterPro" id="IPR036397">
    <property type="entry name" value="RNaseH_sf"/>
</dbReference>
<dbReference type="PANTHER" id="PTHR45812:SF1">
    <property type="entry name" value="DNA POLYMERASE ZETA CATALYTIC SUBUNIT"/>
    <property type="match status" value="1"/>
</dbReference>
<dbReference type="Pfam" id="PF14260">
    <property type="entry name" value="zf-C4pol"/>
    <property type="match status" value="1"/>
</dbReference>
<dbReference type="CDD" id="cd05534">
    <property type="entry name" value="POLBc_zeta"/>
    <property type="match status" value="1"/>
</dbReference>
<dbReference type="Gene3D" id="3.30.420.10">
    <property type="entry name" value="Ribonuclease H-like superfamily/Ribonuclease H"/>
    <property type="match status" value="1"/>
</dbReference>
<keyword evidence="6 20" id="KW-0548">Nucleotidyltransferase</keyword>
<feature type="compositionally biased region" description="Acidic residues" evidence="21">
    <location>
        <begin position="356"/>
        <end position="365"/>
    </location>
</feature>
<dbReference type="PANTHER" id="PTHR45812">
    <property type="entry name" value="DNA POLYMERASE ZETA CATALYTIC SUBUNIT"/>
    <property type="match status" value="1"/>
</dbReference>
<keyword evidence="10 20" id="KW-0863">Zinc-finger</keyword>
<evidence type="ECO:0000256" key="15">
    <source>
        <dbReference type="ARBA" id="ARBA00023125"/>
    </source>
</evidence>
<evidence type="ECO:0000256" key="17">
    <source>
        <dbReference type="ARBA" id="ARBA00023242"/>
    </source>
</evidence>
<sequence>MSQEPNLSVQITQIDHTLVPPGPLDNSSLRRVPVIRIYGASSTGQKACLHVHQVYPYFFVDYRGKMNPQSVHRYIYQLSLSLDHAMAISMKRNPHSPKSKFVRAIILVKGINFYGFHSSYSPFLKVHMIDPAFVTRAVTVLQSGNIMQSRFIVYESHLSYILQFMCDFGLYGCGWIDLNEVWQRGQDEETPGEQLFKVSPHFRESRMALEVDVAAHQILNRHKLQARELHHKLTVPAPFQPSEPLIISVRELWDDERRRRIARGLSPSPEIPVDPSKSSRGTGGEWVAEARWWEEIRKRIEAEREESTLDSNQPSWEKEIISTFDSVQALWERERRLRRPRRAKEPTQDPIPLLETDPDEAGEDLNADWDQMDGPGEAHDVTADVDETMLSSQDLSQMVEKEEQQWAELMGEGRAFDNEDADDNYYDEEDEDILLPEDGPPPDLQHGAPLNGDVVENSDPEMVIERDASAEVSTAVSHEAIHPDESPKRGNVPLSSSYRISSPTCLEKHSEAPVVVYLSSSLPRDKLLGTFSYTYAITPPSISDLMASMQDYHLTDRVYRMAYYSKEHDAPEKPREYAGLLYHLKGGEGLNVLEEWDCRTGNNTHASKSHVNAKEKNVPRRWPAFSTGWEFASSPPSPREVRRWLGKHPCLSPADMRKARSQIEGPTQVQSLNNNNTLAAASAEANRGRQSMTILGLEILVPNREGRVPDSQVDEIVSCFWSFQAASDGRPLKLSCPTGILMVQNRQLNQSRLGGISIEYTTTELELINTVVDIAVELDPDIVCGWEVQAASWGYLNERGRHYGLDISDLMSRAPSRYGGTDGDGGDQWGARKTATFAISGRHVLNVWRIMRTELSLSMYSFENVAFHVLKKRFPHYSHSTLTKWLKSEVPGHAIQALRHMSDRTLMVLEILEEAEVLTKTSEFARVFGVDFMSVLRRGSQFKVESFMFRIGKPESFVFISPSRQDVGKQNAAECMPLVMEPLSAFYSDPLIVLDFQSLYPSIMIAYNYCYSTCLGRVTEFQGRNKFGVTDLHRSPGLLEKLKDRINVAPNGIMYVKPEVRKGLLARMLIELLETRVMVKQAMKGVKDDKVLRRILDARQLGLKYIANVTYGYTSASFSGRMPAVEIADSIVQSGRETLEKALRLIEGTKKWDAKVVYGDTDSLFISLPGRTKAQAFRIGHDMADTVTAMNPAPLNLCPGPLILLIFFSQVYLPCVLIAKKRYVGFKYENPDDKDPIFDAKGIETVRRDGVPAQQKMTETCLKILFRTQDLSQVKEYCCASWLKILENKASIQDFIFAKEVKMGTYSEKGPPPPGVAVAARRVIEDPNAETQYGDRTPYVITRGAPQSRLVDRAFPPESLLNNSHMQLDAGYYITKVLIPPLERIFNLVGANVRAWYDEMPKPVRAETVMLSPKKAKQDSLFGRFKIDDHFLSSECLICGEVTSEGVCDSCHASPQCTISELLRRIQQGEKRLKDVQSICESCCHTVPGEPILCESIDCPWLFERKKAERKVDALLFTRHLVDNMERIHLESEE</sequence>
<evidence type="ECO:0000259" key="23">
    <source>
        <dbReference type="Pfam" id="PF03104"/>
    </source>
</evidence>
<evidence type="ECO:0000256" key="13">
    <source>
        <dbReference type="ARBA" id="ARBA00023004"/>
    </source>
</evidence>
<keyword evidence="7 20" id="KW-0235">DNA replication</keyword>
<dbReference type="Pfam" id="PF00136">
    <property type="entry name" value="DNA_pol_B"/>
    <property type="match status" value="1"/>
</dbReference>
<dbReference type="GO" id="GO:0000166">
    <property type="term" value="F:nucleotide binding"/>
    <property type="evidence" value="ECO:0007669"/>
    <property type="project" value="InterPro"/>
</dbReference>
<dbReference type="FunFam" id="3.30.342.10:FF:000018">
    <property type="entry name" value="DNA polymerase"/>
    <property type="match status" value="1"/>
</dbReference>
<feature type="domain" description="DNA-directed DNA polymerase family B multifunctional" evidence="22">
    <location>
        <begin position="931"/>
        <end position="1387"/>
    </location>
</feature>
<dbReference type="EMBL" id="KV417490">
    <property type="protein sequence ID" value="KZP31340.1"/>
    <property type="molecule type" value="Genomic_DNA"/>
</dbReference>
<evidence type="ECO:0000256" key="18">
    <source>
        <dbReference type="ARBA" id="ARBA00049244"/>
    </source>
</evidence>
<keyword evidence="16" id="KW-0234">DNA repair</keyword>
<dbReference type="CDD" id="cd05778">
    <property type="entry name" value="DNA_polB_zeta_exo"/>
    <property type="match status" value="1"/>
</dbReference>
<evidence type="ECO:0000256" key="9">
    <source>
        <dbReference type="ARBA" id="ARBA00022763"/>
    </source>
</evidence>
<comment type="similarity">
    <text evidence="3 20">Belongs to the DNA polymerase type-B family.</text>
</comment>
<dbReference type="InterPro" id="IPR030559">
    <property type="entry name" value="PolZ_Rev3"/>
</dbReference>
<evidence type="ECO:0000259" key="26">
    <source>
        <dbReference type="Pfam" id="PF24065"/>
    </source>
</evidence>
<evidence type="ECO:0000256" key="3">
    <source>
        <dbReference type="ARBA" id="ARBA00005755"/>
    </source>
</evidence>
<evidence type="ECO:0000313" key="27">
    <source>
        <dbReference type="EMBL" id="KZP31340.1"/>
    </source>
</evidence>
<dbReference type="InterPro" id="IPR006172">
    <property type="entry name" value="DNA-dir_DNA_pol_B"/>
</dbReference>
<dbReference type="InterPro" id="IPR023211">
    <property type="entry name" value="DNA_pol_palm_dom_sf"/>
</dbReference>
<dbReference type="GO" id="GO:0000724">
    <property type="term" value="P:double-strand break repair via homologous recombination"/>
    <property type="evidence" value="ECO:0007669"/>
    <property type="project" value="TreeGrafter"/>
</dbReference>
<evidence type="ECO:0000256" key="4">
    <source>
        <dbReference type="ARBA" id="ARBA00022485"/>
    </source>
</evidence>
<dbReference type="STRING" id="436010.A0A166U5K3"/>
<keyword evidence="9" id="KW-0227">DNA damage</keyword>
<dbReference type="OrthoDB" id="2414538at2759"/>
<dbReference type="FunFam" id="1.10.287.690:FF:000002">
    <property type="entry name" value="DNA polymerase zeta"/>
    <property type="match status" value="1"/>
</dbReference>
<dbReference type="Pfam" id="PF24055">
    <property type="entry name" value="POL3_N"/>
    <property type="match status" value="1"/>
</dbReference>
<name>A0A166U5K3_9AGAM</name>
<dbReference type="InterPro" id="IPR006133">
    <property type="entry name" value="DNA-dir_DNA_pol_B_exonuc"/>
</dbReference>
<evidence type="ECO:0000256" key="12">
    <source>
        <dbReference type="ARBA" id="ARBA00022932"/>
    </source>
</evidence>
<comment type="cofactor">
    <cofactor evidence="1 20">
        <name>[4Fe-4S] cluster</name>
        <dbReference type="ChEBI" id="CHEBI:49883"/>
    </cofactor>
</comment>
<keyword evidence="8 20" id="KW-0479">Metal-binding</keyword>
<evidence type="ECO:0000256" key="19">
    <source>
        <dbReference type="ARBA" id="ARBA00066055"/>
    </source>
</evidence>
<keyword evidence="28" id="KW-1185">Reference proteome</keyword>
<dbReference type="InterPro" id="IPR025687">
    <property type="entry name" value="Znf-C4pol"/>
</dbReference>
<evidence type="ECO:0000256" key="21">
    <source>
        <dbReference type="SAM" id="MobiDB-lite"/>
    </source>
</evidence>
<evidence type="ECO:0000259" key="22">
    <source>
        <dbReference type="Pfam" id="PF00136"/>
    </source>
</evidence>
<protein>
    <recommendedName>
        <fullName evidence="20">DNA polymerase</fullName>
        <ecNumber evidence="20">2.7.7.7</ecNumber>
    </recommendedName>
</protein>
<evidence type="ECO:0000259" key="24">
    <source>
        <dbReference type="Pfam" id="PF14260"/>
    </source>
</evidence>
<reference evidence="27 28" key="1">
    <citation type="journal article" date="2016" name="Mol. Biol. Evol.">
        <title>Comparative Genomics of Early-Diverging Mushroom-Forming Fungi Provides Insights into the Origins of Lignocellulose Decay Capabilities.</title>
        <authorList>
            <person name="Nagy L.G."/>
            <person name="Riley R."/>
            <person name="Tritt A."/>
            <person name="Adam C."/>
            <person name="Daum C."/>
            <person name="Floudas D."/>
            <person name="Sun H."/>
            <person name="Yadav J.S."/>
            <person name="Pangilinan J."/>
            <person name="Larsson K.H."/>
            <person name="Matsuura K."/>
            <person name="Barry K."/>
            <person name="Labutti K."/>
            <person name="Kuo R."/>
            <person name="Ohm R.A."/>
            <person name="Bhattacharya S.S."/>
            <person name="Shirouzu T."/>
            <person name="Yoshinaga Y."/>
            <person name="Martin F.M."/>
            <person name="Grigoriev I.V."/>
            <person name="Hibbett D.S."/>
        </authorList>
    </citation>
    <scope>NUCLEOTIDE SEQUENCE [LARGE SCALE GENOMIC DNA]</scope>
    <source>
        <strain evidence="27 28">CBS 109695</strain>
    </source>
</reference>
<dbReference type="GO" id="GO:0042276">
    <property type="term" value="P:error-prone translesion synthesis"/>
    <property type="evidence" value="ECO:0007669"/>
    <property type="project" value="TreeGrafter"/>
</dbReference>
<keyword evidence="5 20" id="KW-0808">Transferase</keyword>
<evidence type="ECO:0000256" key="8">
    <source>
        <dbReference type="ARBA" id="ARBA00022723"/>
    </source>
</evidence>
<dbReference type="SUPFAM" id="SSF56672">
    <property type="entry name" value="DNA/RNA polymerases"/>
    <property type="match status" value="1"/>
</dbReference>
<dbReference type="Gene3D" id="1.10.132.60">
    <property type="entry name" value="DNA polymerase family B, C-terminal domain"/>
    <property type="match status" value="1"/>
</dbReference>
<dbReference type="InterPro" id="IPR056447">
    <property type="entry name" value="REV3_N"/>
</dbReference>